<dbReference type="InterPro" id="IPR003439">
    <property type="entry name" value="ABC_transporter-like_ATP-bd"/>
</dbReference>
<geneLocation type="chloroplast" evidence="6"/>
<keyword evidence="2" id="KW-0547">Nucleotide-binding</keyword>
<evidence type="ECO:0000256" key="2">
    <source>
        <dbReference type="ARBA" id="ARBA00022741"/>
    </source>
</evidence>
<name>A6YG97_PLETE</name>
<dbReference type="SUPFAM" id="SSF52540">
    <property type="entry name" value="P-loop containing nucleoside triphosphate hydrolases"/>
    <property type="match status" value="1"/>
</dbReference>
<organism evidence="6">
    <name type="scientific">Pleurastrum terricola</name>
    <name type="common">Filamentous green alga</name>
    <name type="synonym">Leptosira terrestris</name>
    <dbReference type="NCBI Taxonomy" id="34116"/>
    <lineage>
        <taxon>Eukaryota</taxon>
        <taxon>Viridiplantae</taxon>
        <taxon>Chlorophyta</taxon>
        <taxon>core chlorophytes</taxon>
        <taxon>Chlorophyceae</taxon>
        <taxon>CS clade</taxon>
        <taxon>Chlamydomonadales</taxon>
        <taxon>Pleurastraceae</taxon>
        <taxon>Pleurastrum</taxon>
    </lineage>
</organism>
<dbReference type="GO" id="GO:0005524">
    <property type="term" value="F:ATP binding"/>
    <property type="evidence" value="ECO:0007669"/>
    <property type="project" value="UniProtKB-KW"/>
</dbReference>
<reference evidence="6" key="2">
    <citation type="submission" date="2007-03" db="EMBL/GenBank/DDBJ databases">
        <authorList>
            <consortium name="NIH - Zebrafish Gene Collection (ZGC) project"/>
        </authorList>
    </citation>
    <scope>NUCLEOTIDE SEQUENCE</scope>
</reference>
<dbReference type="FunFam" id="3.40.50.300:FF:000425">
    <property type="entry name" value="Probable ABC transporter, ATP-binding subunit"/>
    <property type="match status" value="1"/>
</dbReference>
<evidence type="ECO:0000256" key="1">
    <source>
        <dbReference type="ARBA" id="ARBA00022448"/>
    </source>
</evidence>
<accession>A6YG97</accession>
<dbReference type="EMBL" id="EF506945">
    <property type="protein sequence ID" value="ABO69314.1"/>
    <property type="molecule type" value="Genomic_DNA"/>
</dbReference>
<proteinExistence type="predicted"/>
<keyword evidence="3" id="KW-0067">ATP-binding</keyword>
<dbReference type="InterPro" id="IPR050093">
    <property type="entry name" value="ABC_SmlMolc_Importer"/>
</dbReference>
<keyword evidence="4" id="KW-0764">Sulfate transport</keyword>
<protein>
    <submittedName>
        <fullName evidence="6">Probable transport protein</fullName>
    </submittedName>
</protein>
<dbReference type="SMART" id="SM00382">
    <property type="entry name" value="AAA"/>
    <property type="match status" value="1"/>
</dbReference>
<reference evidence="6" key="1">
    <citation type="journal article" date="2007" name="BMC Genomics">
        <title>The chloroplast genome sequence of the green alga Leptosira terrestris: multiple losses of the inverted repeat and extensive genome rearrangements within the Trebouxiophyceae.</title>
        <authorList>
            <person name="de Cambiaire J.C."/>
            <person name="Otis C."/>
            <person name="Turmel M."/>
            <person name="Lemieux C."/>
        </authorList>
    </citation>
    <scope>NUCLEOTIDE SEQUENCE [LARGE SCALE GENOMIC DNA]</scope>
</reference>
<dbReference type="PANTHER" id="PTHR42781">
    <property type="entry name" value="SPERMIDINE/PUTRESCINE IMPORT ATP-BINDING PROTEIN POTA"/>
    <property type="match status" value="1"/>
</dbReference>
<sequence length="254" mass="28852">MLKVEGSSIALKNVKKKLGNFSIINNVTFRLIPGVLVALLGPSGSGKSTLLRVIAGLEFADEGEIFYYGKDVTKLPTQMRGAGLLFQSSALFNNMTVFENVAFGLNTKIQKFSNDSRREEWIIKRVNCLLALTSLKTFSKKYPYEMSGGQRQRVAFARALAIDPKILLLDEPFSALDVRVRKRLRKWLKKMHQLIPTTIVFVTHDIHEAIEMADQVMVYEKGTLLHNGNRKQFLRYLRSREDLSMYPTTYGKAN</sequence>
<keyword evidence="6" id="KW-0150">Chloroplast</keyword>
<dbReference type="InterPro" id="IPR003593">
    <property type="entry name" value="AAA+_ATPase"/>
</dbReference>
<dbReference type="RefSeq" id="YP_001382174.1">
    <property type="nucleotide sequence ID" value="NC_009681.1"/>
</dbReference>
<dbReference type="InterPro" id="IPR027417">
    <property type="entry name" value="P-loop_NTPase"/>
</dbReference>
<dbReference type="Gene3D" id="3.40.50.300">
    <property type="entry name" value="P-loop containing nucleotide triphosphate hydrolases"/>
    <property type="match status" value="1"/>
</dbReference>
<dbReference type="GeneID" id="5383803"/>
<dbReference type="PANTHER" id="PTHR42781:SF4">
    <property type="entry name" value="SPERMIDINE_PUTRESCINE IMPORT ATP-BINDING PROTEIN POTA"/>
    <property type="match status" value="1"/>
</dbReference>
<dbReference type="AlphaFoldDB" id="A6YG97"/>
<dbReference type="Pfam" id="PF00005">
    <property type="entry name" value="ABC_tran"/>
    <property type="match status" value="1"/>
</dbReference>
<evidence type="ECO:0000256" key="3">
    <source>
        <dbReference type="ARBA" id="ARBA00022840"/>
    </source>
</evidence>
<dbReference type="PROSITE" id="PS00211">
    <property type="entry name" value="ABC_TRANSPORTER_1"/>
    <property type="match status" value="1"/>
</dbReference>
<feature type="domain" description="ABC transporter" evidence="5">
    <location>
        <begin position="9"/>
        <end position="246"/>
    </location>
</feature>
<evidence type="ECO:0000313" key="6">
    <source>
        <dbReference type="EMBL" id="ABO69314.1"/>
    </source>
</evidence>
<evidence type="ECO:0000256" key="4">
    <source>
        <dbReference type="ARBA" id="ARBA00023032"/>
    </source>
</evidence>
<keyword evidence="1" id="KW-0813">Transport</keyword>
<dbReference type="PROSITE" id="PS50893">
    <property type="entry name" value="ABC_TRANSPORTER_2"/>
    <property type="match status" value="1"/>
</dbReference>
<evidence type="ECO:0000259" key="5">
    <source>
        <dbReference type="PROSITE" id="PS50893"/>
    </source>
</evidence>
<keyword evidence="6" id="KW-0934">Plastid</keyword>
<dbReference type="InterPro" id="IPR017871">
    <property type="entry name" value="ABC_transporter-like_CS"/>
</dbReference>
<dbReference type="GO" id="GO:0016887">
    <property type="term" value="F:ATP hydrolysis activity"/>
    <property type="evidence" value="ECO:0007669"/>
    <property type="project" value="InterPro"/>
</dbReference>
<gene>
    <name evidence="6" type="primary">cysA</name>
</gene>